<reference evidence="2 3" key="1">
    <citation type="submission" date="2024-09" db="EMBL/GenBank/DDBJ databases">
        <authorList>
            <person name="Sun Q."/>
            <person name="Mori K."/>
        </authorList>
    </citation>
    <scope>NUCLEOTIDE SEQUENCE [LARGE SCALE GENOMIC DNA]</scope>
    <source>
        <strain evidence="2 3">JCM 3324</strain>
    </source>
</reference>
<gene>
    <name evidence="2" type="ORF">ACFFR3_48105</name>
</gene>
<evidence type="ECO:0000313" key="3">
    <source>
        <dbReference type="Proteomes" id="UP001589568"/>
    </source>
</evidence>
<keyword evidence="1" id="KW-0472">Membrane</keyword>
<keyword evidence="1" id="KW-1133">Transmembrane helix</keyword>
<sequence length="47" mass="4833">MTTRVTTALLTAAWGVLGGLIGPRPAIAVAGVLLLATPLLLPRRSRP</sequence>
<dbReference type="Proteomes" id="UP001589568">
    <property type="component" value="Unassembled WGS sequence"/>
</dbReference>
<proteinExistence type="predicted"/>
<dbReference type="EMBL" id="JBHMCF010000061">
    <property type="protein sequence ID" value="MFB9477308.1"/>
    <property type="molecule type" value="Genomic_DNA"/>
</dbReference>
<keyword evidence="3" id="KW-1185">Reference proteome</keyword>
<evidence type="ECO:0000256" key="1">
    <source>
        <dbReference type="SAM" id="Phobius"/>
    </source>
</evidence>
<evidence type="ECO:0000313" key="2">
    <source>
        <dbReference type="EMBL" id="MFB9477308.1"/>
    </source>
</evidence>
<organism evidence="2 3">
    <name type="scientific">Nonomuraea salmonea</name>
    <dbReference type="NCBI Taxonomy" id="46181"/>
    <lineage>
        <taxon>Bacteria</taxon>
        <taxon>Bacillati</taxon>
        <taxon>Actinomycetota</taxon>
        <taxon>Actinomycetes</taxon>
        <taxon>Streptosporangiales</taxon>
        <taxon>Streptosporangiaceae</taxon>
        <taxon>Nonomuraea</taxon>
    </lineage>
</organism>
<dbReference type="RefSeq" id="WP_345406257.1">
    <property type="nucleotide sequence ID" value="NZ_BAAAXS010000001.1"/>
</dbReference>
<keyword evidence="1" id="KW-0812">Transmembrane</keyword>
<name>A0ABV5P408_9ACTN</name>
<feature type="transmembrane region" description="Helical" evidence="1">
    <location>
        <begin position="12"/>
        <end position="41"/>
    </location>
</feature>
<accession>A0ABV5P408</accession>
<comment type="caution">
    <text evidence="2">The sequence shown here is derived from an EMBL/GenBank/DDBJ whole genome shotgun (WGS) entry which is preliminary data.</text>
</comment>
<protein>
    <submittedName>
        <fullName evidence="2">Uncharacterized protein</fullName>
    </submittedName>
</protein>